<evidence type="ECO:0000259" key="1">
    <source>
        <dbReference type="Pfam" id="PF00483"/>
    </source>
</evidence>
<dbReference type="Pfam" id="PF00483">
    <property type="entry name" value="NTP_transferase"/>
    <property type="match status" value="1"/>
</dbReference>
<dbReference type="Proteomes" id="UP000221247">
    <property type="component" value="Segment"/>
</dbReference>
<organism evidence="2 3">
    <name type="scientific">Synechococcus phage Bellamy</name>
    <dbReference type="NCBI Taxonomy" id="2023996"/>
    <lineage>
        <taxon>Viruses</taxon>
        <taxon>Duplodnaviria</taxon>
        <taxon>Heunggongvirae</taxon>
        <taxon>Uroviricota</taxon>
        <taxon>Caudoviricetes</taxon>
        <taxon>Pantevenvirales</taxon>
        <taxon>Kyanoviridae</taxon>
        <taxon>Bellamyvirus</taxon>
        <taxon>Bellamyvirus bellamy</taxon>
    </lineage>
</organism>
<keyword evidence="2" id="KW-0808">Transferase</keyword>
<proteinExistence type="predicted"/>
<dbReference type="KEGG" id="vg:54981547"/>
<evidence type="ECO:0000313" key="3">
    <source>
        <dbReference type="Proteomes" id="UP000221247"/>
    </source>
</evidence>
<dbReference type="InterPro" id="IPR005835">
    <property type="entry name" value="NTP_transferase_dom"/>
</dbReference>
<dbReference type="SUPFAM" id="SSF53448">
    <property type="entry name" value="Nucleotide-diphospho-sugar transferases"/>
    <property type="match status" value="1"/>
</dbReference>
<reference evidence="2 3" key="1">
    <citation type="submission" date="2017-06" db="EMBL/GenBank/DDBJ databases">
        <authorList>
            <person name="Kim H.J."/>
            <person name="Triplett B.A."/>
        </authorList>
    </citation>
    <scope>NUCLEOTIDE SEQUENCE [LARGE SCALE GENOMIC DNA]</scope>
</reference>
<name>A0A222YXG2_9CAUD</name>
<dbReference type="Gene3D" id="3.90.550.10">
    <property type="entry name" value="Spore Coat Polysaccharide Biosynthesis Protein SpsA, Chain A"/>
    <property type="match status" value="1"/>
</dbReference>
<evidence type="ECO:0000313" key="2">
    <source>
        <dbReference type="EMBL" id="ASR76253.1"/>
    </source>
</evidence>
<dbReference type="RefSeq" id="YP_009791366.1">
    <property type="nucleotide sequence ID" value="NC_047838.1"/>
</dbReference>
<keyword evidence="3" id="KW-1185">Reference proteome</keyword>
<dbReference type="GO" id="GO:0016740">
    <property type="term" value="F:transferase activity"/>
    <property type="evidence" value="ECO:0007669"/>
    <property type="project" value="UniProtKB-KW"/>
</dbReference>
<accession>A0A222YXG2</accession>
<dbReference type="EMBL" id="MF351863">
    <property type="protein sequence ID" value="ASR76253.1"/>
    <property type="molecule type" value="Genomic_DNA"/>
</dbReference>
<feature type="domain" description="Nucleotidyl transferase" evidence="1">
    <location>
        <begin position="14"/>
        <end position="168"/>
    </location>
</feature>
<dbReference type="PANTHER" id="PTHR22572">
    <property type="entry name" value="SUGAR-1-PHOSPHATE GUANYL TRANSFERASE"/>
    <property type="match status" value="1"/>
</dbReference>
<dbReference type="InterPro" id="IPR050486">
    <property type="entry name" value="Mannose-1P_guanyltransferase"/>
</dbReference>
<gene>
    <name evidence="2" type="primary">217</name>
    <name evidence="2" type="ORF">PBI_BELLAMY_217</name>
</gene>
<dbReference type="InterPro" id="IPR029044">
    <property type="entry name" value="Nucleotide-diphossugar_trans"/>
</dbReference>
<protein>
    <submittedName>
        <fullName evidence="2">Nucleotidyl transferase</fullName>
    </submittedName>
</protein>
<dbReference type="GeneID" id="54981547"/>
<sequence>MIVTELSKGTKLYLLVGGRGTRLASVTNGKPKPLVDIQEQSFLDIVLDNLSGFDVTLICSDLNYEYFKTYRRSGYEVFNEGIPSGTGGFLRKVNLPDSFYVMNGDTFFSGDLNLDCDESTIFVAEEDVTHDVGYIQGEDGKVKCFVEKNPDASGKELVSLGIYKLFKKDIDIPNKLPVSMEYDILPKMELCYKILKTRRFDIGTPERLQTFKDWVC</sequence>